<dbReference type="PANTHER" id="PTHR42878">
    <property type="entry name" value="TWO-COMPONENT HISTIDINE KINASE"/>
    <property type="match status" value="1"/>
</dbReference>
<evidence type="ECO:0000259" key="11">
    <source>
        <dbReference type="PROSITE" id="PS50109"/>
    </source>
</evidence>
<feature type="transmembrane region" description="Helical" evidence="10">
    <location>
        <begin position="46"/>
        <end position="65"/>
    </location>
</feature>
<dbReference type="Pfam" id="PF00512">
    <property type="entry name" value="HisKA"/>
    <property type="match status" value="1"/>
</dbReference>
<dbReference type="Proteomes" id="UP000664218">
    <property type="component" value="Unassembled WGS sequence"/>
</dbReference>
<dbReference type="CDD" id="cd00130">
    <property type="entry name" value="PAS"/>
    <property type="match status" value="1"/>
</dbReference>
<dbReference type="SMART" id="SM00387">
    <property type="entry name" value="HATPase_c"/>
    <property type="match status" value="1"/>
</dbReference>
<dbReference type="InterPro" id="IPR035965">
    <property type="entry name" value="PAS-like_dom_sf"/>
</dbReference>
<dbReference type="Pfam" id="PF00989">
    <property type="entry name" value="PAS"/>
    <property type="match status" value="1"/>
</dbReference>
<dbReference type="InterPro" id="IPR004358">
    <property type="entry name" value="Sig_transdc_His_kin-like_C"/>
</dbReference>
<dbReference type="PROSITE" id="PS50112">
    <property type="entry name" value="PAS"/>
    <property type="match status" value="1"/>
</dbReference>
<evidence type="ECO:0000259" key="13">
    <source>
        <dbReference type="PROSITE" id="PS50113"/>
    </source>
</evidence>
<proteinExistence type="predicted"/>
<dbReference type="PROSITE" id="PS50113">
    <property type="entry name" value="PAC"/>
    <property type="match status" value="1"/>
</dbReference>
<dbReference type="EC" id="2.7.13.3" evidence="3"/>
<feature type="transmembrane region" description="Helical" evidence="10">
    <location>
        <begin position="122"/>
        <end position="144"/>
    </location>
</feature>
<dbReference type="CDD" id="cd00082">
    <property type="entry name" value="HisKA"/>
    <property type="match status" value="1"/>
</dbReference>
<dbReference type="Gene3D" id="1.10.287.130">
    <property type="match status" value="1"/>
</dbReference>
<dbReference type="EMBL" id="JAFNJU010000007">
    <property type="protein sequence ID" value="MBO1265393.1"/>
    <property type="molecule type" value="Genomic_DNA"/>
</dbReference>
<dbReference type="InterPro" id="IPR005467">
    <property type="entry name" value="His_kinase_dom"/>
</dbReference>
<name>A0A939KJP9_9CLOT</name>
<dbReference type="RefSeq" id="WP_207599914.1">
    <property type="nucleotide sequence ID" value="NZ_JAFNJU010000007.1"/>
</dbReference>
<keyword evidence="4" id="KW-0597">Phosphoprotein</keyword>
<dbReference type="GO" id="GO:0016020">
    <property type="term" value="C:membrane"/>
    <property type="evidence" value="ECO:0007669"/>
    <property type="project" value="UniProtKB-SubCell"/>
</dbReference>
<comment type="caution">
    <text evidence="14">The sequence shown here is derived from an EMBL/GenBank/DDBJ whole genome shotgun (WGS) entry which is preliminary data.</text>
</comment>
<evidence type="ECO:0000256" key="3">
    <source>
        <dbReference type="ARBA" id="ARBA00012438"/>
    </source>
</evidence>
<evidence type="ECO:0000256" key="9">
    <source>
        <dbReference type="SAM" id="Coils"/>
    </source>
</evidence>
<keyword evidence="8 10" id="KW-0472">Membrane</keyword>
<comment type="catalytic activity">
    <reaction evidence="1">
        <text>ATP + protein L-histidine = ADP + protein N-phospho-L-histidine.</text>
        <dbReference type="EC" id="2.7.13.3"/>
    </reaction>
</comment>
<evidence type="ECO:0000256" key="7">
    <source>
        <dbReference type="ARBA" id="ARBA00023012"/>
    </source>
</evidence>
<dbReference type="Gene3D" id="3.30.565.10">
    <property type="entry name" value="Histidine kinase-like ATPase, C-terminal domain"/>
    <property type="match status" value="1"/>
</dbReference>
<gene>
    <name evidence="14" type="ORF">J3A84_10155</name>
</gene>
<keyword evidence="10" id="KW-1133">Transmembrane helix</keyword>
<feature type="coiled-coil region" evidence="9">
    <location>
        <begin position="400"/>
        <end position="427"/>
    </location>
</feature>
<comment type="subcellular location">
    <subcellularLocation>
        <location evidence="2">Membrane</location>
    </subcellularLocation>
</comment>
<dbReference type="InterPro" id="IPR036097">
    <property type="entry name" value="HisK_dim/P_sf"/>
</dbReference>
<feature type="transmembrane region" description="Helical" evidence="10">
    <location>
        <begin position="164"/>
        <end position="189"/>
    </location>
</feature>
<dbReference type="SUPFAM" id="SSF47384">
    <property type="entry name" value="Homodimeric domain of signal transducing histidine kinase"/>
    <property type="match status" value="1"/>
</dbReference>
<dbReference type="InterPro" id="IPR000014">
    <property type="entry name" value="PAS"/>
</dbReference>
<dbReference type="InterPro" id="IPR000700">
    <property type="entry name" value="PAS-assoc_C"/>
</dbReference>
<evidence type="ECO:0000256" key="6">
    <source>
        <dbReference type="ARBA" id="ARBA00022777"/>
    </source>
</evidence>
<dbReference type="PANTHER" id="PTHR42878:SF15">
    <property type="entry name" value="BACTERIOPHYTOCHROME"/>
    <property type="match status" value="1"/>
</dbReference>
<dbReference type="SMART" id="SM00091">
    <property type="entry name" value="PAS"/>
    <property type="match status" value="1"/>
</dbReference>
<feature type="transmembrane region" description="Helical" evidence="10">
    <location>
        <begin position="77"/>
        <end position="102"/>
    </location>
</feature>
<dbReference type="Pfam" id="PF02518">
    <property type="entry name" value="HATPase_c"/>
    <property type="match status" value="1"/>
</dbReference>
<dbReference type="GO" id="GO:0000155">
    <property type="term" value="F:phosphorelay sensor kinase activity"/>
    <property type="evidence" value="ECO:0007669"/>
    <property type="project" value="InterPro"/>
</dbReference>
<evidence type="ECO:0000256" key="10">
    <source>
        <dbReference type="SAM" id="Phobius"/>
    </source>
</evidence>
<dbReference type="PROSITE" id="PS50109">
    <property type="entry name" value="HIS_KIN"/>
    <property type="match status" value="1"/>
</dbReference>
<dbReference type="InterPro" id="IPR050351">
    <property type="entry name" value="BphY/WalK/GraS-like"/>
</dbReference>
<dbReference type="PRINTS" id="PR00344">
    <property type="entry name" value="BCTRLSENSOR"/>
</dbReference>
<dbReference type="AlphaFoldDB" id="A0A939KJP9"/>
<keyword evidence="7" id="KW-0902">Two-component regulatory system</keyword>
<reference evidence="14" key="1">
    <citation type="submission" date="2021-03" db="EMBL/GenBank/DDBJ databases">
        <title>Proteiniclasticum marinus sp. nov., isolated from tidal flat sediment.</title>
        <authorList>
            <person name="Namirimu T."/>
            <person name="Yang J.-A."/>
            <person name="Yang S.-H."/>
            <person name="Kim Y.-J."/>
            <person name="Kwon K.K."/>
        </authorList>
    </citation>
    <scope>NUCLEOTIDE SEQUENCE</scope>
    <source>
        <strain evidence="14">SCR006</strain>
    </source>
</reference>
<dbReference type="GO" id="GO:0000156">
    <property type="term" value="F:phosphorelay response regulator activity"/>
    <property type="evidence" value="ECO:0007669"/>
    <property type="project" value="TreeGrafter"/>
</dbReference>
<evidence type="ECO:0000256" key="2">
    <source>
        <dbReference type="ARBA" id="ARBA00004370"/>
    </source>
</evidence>
<feature type="transmembrane region" description="Helical" evidence="10">
    <location>
        <begin position="210"/>
        <end position="233"/>
    </location>
</feature>
<keyword evidence="9" id="KW-0175">Coiled coil</keyword>
<organism evidence="14 15">
    <name type="scientific">Proteiniclasticum aestuarii</name>
    <dbReference type="NCBI Taxonomy" id="2817862"/>
    <lineage>
        <taxon>Bacteria</taxon>
        <taxon>Bacillati</taxon>
        <taxon>Bacillota</taxon>
        <taxon>Clostridia</taxon>
        <taxon>Eubacteriales</taxon>
        <taxon>Clostridiaceae</taxon>
        <taxon>Proteiniclasticum</taxon>
    </lineage>
</organism>
<evidence type="ECO:0000313" key="15">
    <source>
        <dbReference type="Proteomes" id="UP000664218"/>
    </source>
</evidence>
<dbReference type="GO" id="GO:0007234">
    <property type="term" value="P:osmosensory signaling via phosphorelay pathway"/>
    <property type="evidence" value="ECO:0007669"/>
    <property type="project" value="TreeGrafter"/>
</dbReference>
<dbReference type="Gene3D" id="3.30.450.20">
    <property type="entry name" value="PAS domain"/>
    <property type="match status" value="1"/>
</dbReference>
<dbReference type="NCBIfam" id="TIGR00229">
    <property type="entry name" value="sensory_box"/>
    <property type="match status" value="1"/>
</dbReference>
<sequence>MTYRISEQETEMISRRYKIILSILAGLIGVAGLFLSIRLDFGGSRLNFVWSIGMPLLVSLSWGPWYGLLSAVAGGTFLYPFILGFSNGWASIVPSLSFLIWIVLHGKGAQWRNRGKSFRNNLYVLQMVYALIRWLLYMTLFPLLLQWNPPVWNPEALTQISQSILMLFAVRGIIMESVLLAVCEAMLLLPPVRRVFRGKSGSSSRYSMRIMGGMVAFGLLFILFILFIQNAIIEGKTLAQWFYPPDDKTGLTLFLSVILFIIMGGIAVRYFQQALENQASLRKSEKKYMTIFESIHDLYFETTGKGEILIVSPSVKGILGYEAEELLTMNIHELYMDPSVREELLSLLEKEREVNNFEVVMLGKDGEKHYLWLHARLERQQESEKIISVGRDVTNYQHAMMEVQKLNRELSQRVEERTKELQKAVSELEGFSYTISHDLKSPLKAIDAYTMMMQEELSEALSGESLDMMNQIRKTTSEMVELINQLLQYALVAKKELTMEKLSVAEEMLSVYEEQLAGNSHRNILLKMEKSLPHLWADRILFRQVLRNVLSNAVKFTSTREQAIIEVWAEVMDTHYTLFIRDNGVGFDMNHAGKLFEVLQRMHSKEEFEGTGIGLATVKKIMQKHGGEVFMEGQVDGGAVVQLIFPRKGSEET</sequence>
<dbReference type="SUPFAM" id="SSF55874">
    <property type="entry name" value="ATPase domain of HSP90 chaperone/DNA topoisomerase II/histidine kinase"/>
    <property type="match status" value="1"/>
</dbReference>
<keyword evidence="6" id="KW-0418">Kinase</keyword>
<dbReference type="GO" id="GO:0030295">
    <property type="term" value="F:protein kinase activator activity"/>
    <property type="evidence" value="ECO:0007669"/>
    <property type="project" value="TreeGrafter"/>
</dbReference>
<dbReference type="SMART" id="SM00388">
    <property type="entry name" value="HisKA"/>
    <property type="match status" value="1"/>
</dbReference>
<feature type="transmembrane region" description="Helical" evidence="10">
    <location>
        <begin position="19"/>
        <end position="39"/>
    </location>
</feature>
<evidence type="ECO:0000256" key="1">
    <source>
        <dbReference type="ARBA" id="ARBA00000085"/>
    </source>
</evidence>
<accession>A0A939KJP9</accession>
<evidence type="ECO:0000313" key="14">
    <source>
        <dbReference type="EMBL" id="MBO1265393.1"/>
    </source>
</evidence>
<feature type="domain" description="PAS" evidence="12">
    <location>
        <begin position="284"/>
        <end position="355"/>
    </location>
</feature>
<evidence type="ECO:0000256" key="8">
    <source>
        <dbReference type="ARBA" id="ARBA00023136"/>
    </source>
</evidence>
<dbReference type="SUPFAM" id="SSF55785">
    <property type="entry name" value="PYP-like sensor domain (PAS domain)"/>
    <property type="match status" value="1"/>
</dbReference>
<keyword evidence="10" id="KW-0812">Transmembrane</keyword>
<dbReference type="InterPro" id="IPR003661">
    <property type="entry name" value="HisK_dim/P_dom"/>
</dbReference>
<dbReference type="InterPro" id="IPR036890">
    <property type="entry name" value="HATPase_C_sf"/>
</dbReference>
<protein>
    <recommendedName>
        <fullName evidence="3">histidine kinase</fullName>
        <ecNumber evidence="3">2.7.13.3</ecNumber>
    </recommendedName>
</protein>
<feature type="transmembrane region" description="Helical" evidence="10">
    <location>
        <begin position="253"/>
        <end position="271"/>
    </location>
</feature>
<evidence type="ECO:0000259" key="12">
    <source>
        <dbReference type="PROSITE" id="PS50112"/>
    </source>
</evidence>
<keyword evidence="5" id="KW-0808">Transferase</keyword>
<evidence type="ECO:0000256" key="5">
    <source>
        <dbReference type="ARBA" id="ARBA00022679"/>
    </source>
</evidence>
<dbReference type="InterPro" id="IPR003594">
    <property type="entry name" value="HATPase_dom"/>
</dbReference>
<feature type="domain" description="Histidine kinase" evidence="11">
    <location>
        <begin position="434"/>
        <end position="649"/>
    </location>
</feature>
<feature type="domain" description="PAC" evidence="13">
    <location>
        <begin position="355"/>
        <end position="405"/>
    </location>
</feature>
<dbReference type="InterPro" id="IPR013767">
    <property type="entry name" value="PAS_fold"/>
</dbReference>
<evidence type="ECO:0000256" key="4">
    <source>
        <dbReference type="ARBA" id="ARBA00022553"/>
    </source>
</evidence>
<keyword evidence="15" id="KW-1185">Reference proteome</keyword>